<comment type="caution">
    <text evidence="7">The sequence shown here is derived from an EMBL/GenBank/DDBJ whole genome shotgun (WGS) entry which is preliminary data.</text>
</comment>
<dbReference type="GO" id="GO:0008270">
    <property type="term" value="F:zinc ion binding"/>
    <property type="evidence" value="ECO:0007669"/>
    <property type="project" value="UniProtKB-KW"/>
</dbReference>
<gene>
    <name evidence="7" type="ORF">C1SCF055_LOCUS39441</name>
</gene>
<evidence type="ECO:0000259" key="6">
    <source>
        <dbReference type="PROSITE" id="PS50103"/>
    </source>
</evidence>
<dbReference type="EMBL" id="CAMXCT030006412">
    <property type="protein sequence ID" value="CAL4801853.1"/>
    <property type="molecule type" value="Genomic_DNA"/>
</dbReference>
<name>A0A9P1DQR7_9DINO</name>
<dbReference type="PROSITE" id="PS50103">
    <property type="entry name" value="ZF_C3H1"/>
    <property type="match status" value="2"/>
</dbReference>
<reference evidence="8" key="2">
    <citation type="submission" date="2024-04" db="EMBL/GenBank/DDBJ databases">
        <authorList>
            <person name="Chen Y."/>
            <person name="Shah S."/>
            <person name="Dougan E. K."/>
            <person name="Thang M."/>
            <person name="Chan C."/>
        </authorList>
    </citation>
    <scope>NUCLEOTIDE SEQUENCE [LARGE SCALE GENOMIC DNA]</scope>
</reference>
<dbReference type="PANTHER" id="PTHR12547:SF18">
    <property type="entry name" value="PROTEIN TIS11"/>
    <property type="match status" value="1"/>
</dbReference>
<dbReference type="InterPro" id="IPR000571">
    <property type="entry name" value="Znf_CCCH"/>
</dbReference>
<dbReference type="Gene3D" id="4.10.1000.10">
    <property type="entry name" value="Zinc finger, CCCH-type"/>
    <property type="match status" value="2"/>
</dbReference>
<dbReference type="AlphaFoldDB" id="A0A9P1DQR7"/>
<dbReference type="EMBL" id="CAMXCT010006412">
    <property type="protein sequence ID" value="CAI4014541.1"/>
    <property type="molecule type" value="Genomic_DNA"/>
</dbReference>
<evidence type="ECO:0000313" key="7">
    <source>
        <dbReference type="EMBL" id="CAI4014541.1"/>
    </source>
</evidence>
<feature type="domain" description="C3H1-type" evidence="6">
    <location>
        <begin position="10"/>
        <end position="37"/>
    </location>
</feature>
<evidence type="ECO:0000256" key="3">
    <source>
        <dbReference type="ARBA" id="ARBA00022771"/>
    </source>
</evidence>
<evidence type="ECO:0000313" key="8">
    <source>
        <dbReference type="EMBL" id="CAL1167916.1"/>
    </source>
</evidence>
<organism evidence="7">
    <name type="scientific">Cladocopium goreaui</name>
    <dbReference type="NCBI Taxonomy" id="2562237"/>
    <lineage>
        <taxon>Eukaryota</taxon>
        <taxon>Sar</taxon>
        <taxon>Alveolata</taxon>
        <taxon>Dinophyceae</taxon>
        <taxon>Suessiales</taxon>
        <taxon>Symbiodiniaceae</taxon>
        <taxon>Cladocopium</taxon>
    </lineage>
</organism>
<feature type="zinc finger region" description="C3H1-type" evidence="5">
    <location>
        <begin position="10"/>
        <end position="37"/>
    </location>
</feature>
<evidence type="ECO:0000256" key="1">
    <source>
        <dbReference type="ARBA" id="ARBA00022723"/>
    </source>
</evidence>
<keyword evidence="4 5" id="KW-0862">Zinc</keyword>
<dbReference type="InterPro" id="IPR036855">
    <property type="entry name" value="Znf_CCCH_sf"/>
</dbReference>
<dbReference type="InterPro" id="IPR045877">
    <property type="entry name" value="ZFP36-like"/>
</dbReference>
<keyword evidence="3 5" id="KW-0863">Zinc-finger</keyword>
<dbReference type="Pfam" id="PF00642">
    <property type="entry name" value="zf-CCCH"/>
    <property type="match status" value="1"/>
</dbReference>
<dbReference type="PANTHER" id="PTHR12547">
    <property type="entry name" value="CCCH ZINC FINGER/TIS11-RELATED"/>
    <property type="match status" value="1"/>
</dbReference>
<dbReference type="EMBL" id="CAMXCT020006412">
    <property type="protein sequence ID" value="CAL1167916.1"/>
    <property type="molecule type" value="Genomic_DNA"/>
</dbReference>
<keyword evidence="1 5" id="KW-0479">Metal-binding</keyword>
<feature type="zinc finger region" description="C3H1-type" evidence="5">
    <location>
        <begin position="45"/>
        <end position="73"/>
    </location>
</feature>
<protein>
    <submittedName>
        <fullName evidence="9">C3H1-type domain-containing protein</fullName>
    </submittedName>
</protein>
<dbReference type="OrthoDB" id="410307at2759"/>
<reference evidence="7" key="1">
    <citation type="submission" date="2022-10" db="EMBL/GenBank/DDBJ databases">
        <authorList>
            <person name="Chen Y."/>
            <person name="Dougan E. K."/>
            <person name="Chan C."/>
            <person name="Rhodes N."/>
            <person name="Thang M."/>
        </authorList>
    </citation>
    <scope>NUCLEOTIDE SEQUENCE</scope>
</reference>
<sequence length="169" mass="18865">MASTVPRSELKFTKMCRHWIAGKCNMGQSCNFAHSDLELREQPNLVATQLCFRFSAKGRCNKGAKCTFAHGREELRRTEKRRDSRRANLEPMRVKLQDDCRDQVAVTSVTLASAPMSVQDLSCGLLSVISPPPGLEPPTRQPLSIDALLRKDCSETVSLASTRSPRDEM</sequence>
<accession>A0A9P1DQR7</accession>
<dbReference type="SMART" id="SM00356">
    <property type="entry name" value="ZnF_C3H1"/>
    <property type="match status" value="2"/>
</dbReference>
<keyword evidence="2" id="KW-0677">Repeat</keyword>
<feature type="domain" description="C3H1-type" evidence="6">
    <location>
        <begin position="45"/>
        <end position="73"/>
    </location>
</feature>
<evidence type="ECO:0000256" key="2">
    <source>
        <dbReference type="ARBA" id="ARBA00022737"/>
    </source>
</evidence>
<proteinExistence type="predicted"/>
<dbReference type="SUPFAM" id="SSF90229">
    <property type="entry name" value="CCCH zinc finger"/>
    <property type="match status" value="2"/>
</dbReference>
<evidence type="ECO:0000256" key="4">
    <source>
        <dbReference type="ARBA" id="ARBA00022833"/>
    </source>
</evidence>
<evidence type="ECO:0000313" key="9">
    <source>
        <dbReference type="EMBL" id="CAL4801853.1"/>
    </source>
</evidence>
<evidence type="ECO:0000256" key="5">
    <source>
        <dbReference type="PROSITE-ProRule" id="PRU00723"/>
    </source>
</evidence>
<dbReference type="Proteomes" id="UP001152797">
    <property type="component" value="Unassembled WGS sequence"/>
</dbReference>
<dbReference type="GO" id="GO:0003729">
    <property type="term" value="F:mRNA binding"/>
    <property type="evidence" value="ECO:0007669"/>
    <property type="project" value="InterPro"/>
</dbReference>
<keyword evidence="10" id="KW-1185">Reference proteome</keyword>
<evidence type="ECO:0000313" key="10">
    <source>
        <dbReference type="Proteomes" id="UP001152797"/>
    </source>
</evidence>